<protein>
    <recommendedName>
        <fullName evidence="5">Probable hydrogen peroxide-inducible genes activator</fullName>
    </recommendedName>
</protein>
<dbReference type="SUPFAM" id="SSF53850">
    <property type="entry name" value="Periplasmic binding protein-like II"/>
    <property type="match status" value="1"/>
</dbReference>
<dbReference type="Proteomes" id="UP000240988">
    <property type="component" value="Unassembled WGS sequence"/>
</dbReference>
<keyword evidence="2" id="KW-0805">Transcription regulation</keyword>
<dbReference type="InterPro" id="IPR036390">
    <property type="entry name" value="WH_DNA-bd_sf"/>
</dbReference>
<gene>
    <name evidence="8" type="ORF">MRAB57_3987</name>
</gene>
<evidence type="ECO:0000313" key="9">
    <source>
        <dbReference type="Proteomes" id="UP000240988"/>
    </source>
</evidence>
<organism evidence="8 9">
    <name type="scientific">Mycobacterium rhizamassiliense</name>
    <dbReference type="NCBI Taxonomy" id="1841860"/>
    <lineage>
        <taxon>Bacteria</taxon>
        <taxon>Bacillati</taxon>
        <taxon>Actinomycetota</taxon>
        <taxon>Actinomycetes</taxon>
        <taxon>Mycobacteriales</taxon>
        <taxon>Mycobacteriaceae</taxon>
        <taxon>Mycobacterium</taxon>
    </lineage>
</organism>
<comment type="function">
    <text evidence="6">Required for the induction the katG gene for catalase. Involved in the response to hydrogen peroxide.</text>
</comment>
<dbReference type="GO" id="GO:0003700">
    <property type="term" value="F:DNA-binding transcription factor activity"/>
    <property type="evidence" value="ECO:0007669"/>
    <property type="project" value="InterPro"/>
</dbReference>
<proteinExistence type="inferred from homology"/>
<keyword evidence="3 8" id="KW-0238">DNA-binding</keyword>
<evidence type="ECO:0000313" key="8">
    <source>
        <dbReference type="EMBL" id="SPM36148.1"/>
    </source>
</evidence>
<reference evidence="8 9" key="1">
    <citation type="submission" date="2017-01" db="EMBL/GenBank/DDBJ databases">
        <authorList>
            <consortium name="Urmite Genomes"/>
        </authorList>
    </citation>
    <scope>NUCLEOTIDE SEQUENCE [LARGE SCALE GENOMIC DNA]</scope>
    <source>
        <strain evidence="8 9">AB57</strain>
    </source>
</reference>
<evidence type="ECO:0000256" key="4">
    <source>
        <dbReference type="ARBA" id="ARBA00023163"/>
    </source>
</evidence>
<evidence type="ECO:0000256" key="1">
    <source>
        <dbReference type="ARBA" id="ARBA00009437"/>
    </source>
</evidence>
<sequence length="296" mass="32537">MELRQLEYFVAVAAELNFSRAAQEIHVVQSALSVSVANLEKELGIELFDRAKRQIALTAAGEAFLQQAREVIRTAQRARSSVEDYREQLTGTVTLGTLMSWGTLNLPAMLQEFRRLNPLVTVRLRQSLTGSAGHLDAIADGKMDLALVSLSSSPSRLITFQELTEEPMVFVCESTHPLARRRRVQLADLAGLDFIGFPTGWGIRRRLDAGFSAAGVQPVNAYEVADYAIAAELVRHRLAATVLPVSAARRFPDLTEVPLHPSLTWTLSLVSAAPHPTSRAAQALAETIARHAEHRR</sequence>
<feature type="domain" description="HTH lysR-type" evidence="7">
    <location>
        <begin position="1"/>
        <end position="58"/>
    </location>
</feature>
<evidence type="ECO:0000256" key="2">
    <source>
        <dbReference type="ARBA" id="ARBA00023015"/>
    </source>
</evidence>
<dbReference type="OrthoDB" id="3181812at2"/>
<comment type="similarity">
    <text evidence="1">Belongs to the LysR transcriptional regulatory family.</text>
</comment>
<dbReference type="FunFam" id="1.10.10.10:FF:000001">
    <property type="entry name" value="LysR family transcriptional regulator"/>
    <property type="match status" value="1"/>
</dbReference>
<keyword evidence="4" id="KW-0804">Transcription</keyword>
<dbReference type="Pfam" id="PF00126">
    <property type="entry name" value="HTH_1"/>
    <property type="match status" value="1"/>
</dbReference>
<dbReference type="Pfam" id="PF03466">
    <property type="entry name" value="LysR_substrate"/>
    <property type="match status" value="1"/>
</dbReference>
<evidence type="ECO:0000256" key="3">
    <source>
        <dbReference type="ARBA" id="ARBA00023125"/>
    </source>
</evidence>
<keyword evidence="9" id="KW-1185">Reference proteome</keyword>
<dbReference type="PANTHER" id="PTHR30419">
    <property type="entry name" value="HTH-TYPE TRANSCRIPTIONAL REGULATOR YBHD"/>
    <property type="match status" value="1"/>
</dbReference>
<evidence type="ECO:0000256" key="6">
    <source>
        <dbReference type="ARBA" id="ARBA00056658"/>
    </source>
</evidence>
<dbReference type="InterPro" id="IPR005119">
    <property type="entry name" value="LysR_subst-bd"/>
</dbReference>
<dbReference type="PRINTS" id="PR00039">
    <property type="entry name" value="HTHLYSR"/>
</dbReference>
<evidence type="ECO:0000256" key="5">
    <source>
        <dbReference type="ARBA" id="ARBA00040885"/>
    </source>
</evidence>
<dbReference type="RefSeq" id="WP_077088882.1">
    <property type="nucleotide sequence ID" value="NZ_LT721901.1"/>
</dbReference>
<dbReference type="GO" id="GO:0005829">
    <property type="term" value="C:cytosol"/>
    <property type="evidence" value="ECO:0007669"/>
    <property type="project" value="TreeGrafter"/>
</dbReference>
<dbReference type="Gene3D" id="1.10.10.10">
    <property type="entry name" value="Winged helix-like DNA-binding domain superfamily/Winged helix DNA-binding domain"/>
    <property type="match status" value="1"/>
</dbReference>
<dbReference type="InterPro" id="IPR036388">
    <property type="entry name" value="WH-like_DNA-bd_sf"/>
</dbReference>
<dbReference type="InterPro" id="IPR000847">
    <property type="entry name" value="LysR_HTH_N"/>
</dbReference>
<dbReference type="Gene3D" id="3.40.190.290">
    <property type="match status" value="1"/>
</dbReference>
<dbReference type="AlphaFoldDB" id="A0A2U3NXE2"/>
<dbReference type="STRING" id="1841860.GCA_900157375_03990"/>
<dbReference type="EMBL" id="FUFA01000005">
    <property type="protein sequence ID" value="SPM36148.1"/>
    <property type="molecule type" value="Genomic_DNA"/>
</dbReference>
<name>A0A2U3NXE2_9MYCO</name>
<evidence type="ECO:0000259" key="7">
    <source>
        <dbReference type="PROSITE" id="PS50931"/>
    </source>
</evidence>
<accession>A0A2U3NXE2</accession>
<dbReference type="SUPFAM" id="SSF46785">
    <property type="entry name" value="Winged helix' DNA-binding domain"/>
    <property type="match status" value="1"/>
</dbReference>
<dbReference type="PROSITE" id="PS50931">
    <property type="entry name" value="HTH_LYSR"/>
    <property type="match status" value="1"/>
</dbReference>
<dbReference type="InterPro" id="IPR050950">
    <property type="entry name" value="HTH-type_LysR_regulators"/>
</dbReference>
<dbReference type="GO" id="GO:0003677">
    <property type="term" value="F:DNA binding"/>
    <property type="evidence" value="ECO:0007669"/>
    <property type="project" value="UniProtKB-KW"/>
</dbReference>